<gene>
    <name evidence="1" type="ORF">DSO57_1027356</name>
</gene>
<accession>A0ACC2TCY0</accession>
<keyword evidence="2" id="KW-1185">Reference proteome</keyword>
<sequence>MVACFSSKSFIDECQLPFNSCSLVILSWFLEANFLEKIKCPILLQRLTSVLVYSKSRILFKVLSSGMSTKANIIVSCPSESFGPASLKDPKSIRFSFENTTLGPNDFLTQQPTGCYSGARTFKQRSVMNFQSHLNRLLLGMQNKSFGQDEEPSSVKERLQSLRDSNLLFPLVKELCKAGIGHYFEGATSEDEAKLTILVSYDANAELPVVKLHLSPLSVPKGPICEVEVYGHPRSNPSVKDSQWVRDRREIEKGMAPGINEVLLVDDKGHVFEGMSSNFFAVVESPDGHQIWTSPLEHVLRGTVMDMIIEGCKHLNIPLVFKLPSIHDAARGSWSSAFITSTSRLMLPISKLHIRDPQSLGLPDSDSPISVSLASPLEQPHIMPLLNYVKSQVESHATSLL</sequence>
<dbReference type="EMBL" id="QTSX02003006">
    <property type="protein sequence ID" value="KAJ9072457.1"/>
    <property type="molecule type" value="Genomic_DNA"/>
</dbReference>
<reference evidence="1" key="1">
    <citation type="submission" date="2022-04" db="EMBL/GenBank/DDBJ databases">
        <title>Genome of the entomopathogenic fungus Entomophthora muscae.</title>
        <authorList>
            <person name="Elya C."/>
            <person name="Lovett B.R."/>
            <person name="Lee E."/>
            <person name="Macias A.M."/>
            <person name="Hajek A.E."/>
            <person name="De Bivort B.L."/>
            <person name="Kasson M.T."/>
            <person name="De Fine Licht H.H."/>
            <person name="Stajich J.E."/>
        </authorList>
    </citation>
    <scope>NUCLEOTIDE SEQUENCE</scope>
    <source>
        <strain evidence="1">Berkeley</strain>
    </source>
</reference>
<evidence type="ECO:0000313" key="1">
    <source>
        <dbReference type="EMBL" id="KAJ9072457.1"/>
    </source>
</evidence>
<proteinExistence type="predicted"/>
<protein>
    <submittedName>
        <fullName evidence="1">Uncharacterized protein</fullName>
    </submittedName>
</protein>
<comment type="caution">
    <text evidence="1">The sequence shown here is derived from an EMBL/GenBank/DDBJ whole genome shotgun (WGS) entry which is preliminary data.</text>
</comment>
<dbReference type="Proteomes" id="UP001165960">
    <property type="component" value="Unassembled WGS sequence"/>
</dbReference>
<organism evidence="1 2">
    <name type="scientific">Entomophthora muscae</name>
    <dbReference type="NCBI Taxonomy" id="34485"/>
    <lineage>
        <taxon>Eukaryota</taxon>
        <taxon>Fungi</taxon>
        <taxon>Fungi incertae sedis</taxon>
        <taxon>Zoopagomycota</taxon>
        <taxon>Entomophthoromycotina</taxon>
        <taxon>Entomophthoromycetes</taxon>
        <taxon>Entomophthorales</taxon>
        <taxon>Entomophthoraceae</taxon>
        <taxon>Entomophthora</taxon>
    </lineage>
</organism>
<evidence type="ECO:0000313" key="2">
    <source>
        <dbReference type="Proteomes" id="UP001165960"/>
    </source>
</evidence>
<name>A0ACC2TCY0_9FUNG</name>